<dbReference type="CDD" id="cd00609">
    <property type="entry name" value="AAT_like"/>
    <property type="match status" value="1"/>
</dbReference>
<organism evidence="8 9">
    <name type="scientific">Actinobaculum massiliense ACS-171-V-Col2</name>
    <dbReference type="NCBI Taxonomy" id="883066"/>
    <lineage>
        <taxon>Bacteria</taxon>
        <taxon>Bacillati</taxon>
        <taxon>Actinomycetota</taxon>
        <taxon>Actinomycetes</taxon>
        <taxon>Actinomycetales</taxon>
        <taxon>Actinomycetaceae</taxon>
        <taxon>Actinobaculum</taxon>
    </lineage>
</organism>
<dbReference type="SUPFAM" id="SSF53383">
    <property type="entry name" value="PLP-dependent transferases"/>
    <property type="match status" value="1"/>
</dbReference>
<keyword evidence="4 6" id="KW-0808">Transferase</keyword>
<dbReference type="EC" id="2.6.1.-" evidence="6"/>
<evidence type="ECO:0000259" key="7">
    <source>
        <dbReference type="Pfam" id="PF00155"/>
    </source>
</evidence>
<name>K9EG11_9ACTO</name>
<sequence>MTANGSTRRASRRLAAIHGSATLAIDARAKELAAEGYPIISFGIGQPNFPTPANIVDAAQMAAADPGNHGYTASPGLPELRRAIAKKTLRDSGVSVDPANIVVTNGAKQANFEAWAAILDEGDEVILPAPYWTTYPEAISFYGGKPVEVFAGPENGYKVTADQLEAVTTPATRALLLCSPNNPTGAVYSAAELQEIGAWALRHGIWIVADEIYESLVYAPATMAYLLAEVPELANQTLVISGVSKSYAMTGWRLGWLYGPADVMAAVRNLHSHLTGNVANVVQRAAIAALTGPADSVASMREAFDRRRAHLVKLLREVRGFHVIEPEGAFYVFVGVADLLGTRVRGHEITSSAALAQLLLEEASVAVVPGEAFGTPGYLRFSYALSDADLEEGATRIKKLLRA</sequence>
<dbReference type="Gene3D" id="3.40.640.10">
    <property type="entry name" value="Type I PLP-dependent aspartate aminotransferase-like (Major domain)"/>
    <property type="match status" value="1"/>
</dbReference>
<dbReference type="RefSeq" id="WP_007001461.1">
    <property type="nucleotide sequence ID" value="NZ_JH992955.1"/>
</dbReference>
<keyword evidence="3 6" id="KW-0032">Aminotransferase</keyword>
<feature type="domain" description="Aminotransferase class I/classII large" evidence="7">
    <location>
        <begin position="39"/>
        <end position="397"/>
    </location>
</feature>
<evidence type="ECO:0000256" key="4">
    <source>
        <dbReference type="ARBA" id="ARBA00022679"/>
    </source>
</evidence>
<dbReference type="EMBL" id="AGWL01000007">
    <property type="protein sequence ID" value="EKU94801.1"/>
    <property type="molecule type" value="Genomic_DNA"/>
</dbReference>
<keyword evidence="9" id="KW-1185">Reference proteome</keyword>
<dbReference type="Gene3D" id="3.90.1150.10">
    <property type="entry name" value="Aspartate Aminotransferase, domain 1"/>
    <property type="match status" value="1"/>
</dbReference>
<dbReference type="HOGENOM" id="CLU_017584_4_3_11"/>
<dbReference type="eggNOG" id="COG0436">
    <property type="taxonomic scope" value="Bacteria"/>
</dbReference>
<keyword evidence="5" id="KW-0663">Pyridoxal phosphate</keyword>
<dbReference type="GO" id="GO:0006520">
    <property type="term" value="P:amino acid metabolic process"/>
    <property type="evidence" value="ECO:0007669"/>
    <property type="project" value="InterPro"/>
</dbReference>
<dbReference type="STRING" id="202789.GCA_001457435_00857"/>
<proteinExistence type="inferred from homology"/>
<comment type="caution">
    <text evidence="8">The sequence shown here is derived from an EMBL/GenBank/DDBJ whole genome shotgun (WGS) entry which is preliminary data.</text>
</comment>
<dbReference type="InterPro" id="IPR004838">
    <property type="entry name" value="NHTrfase_class1_PyrdxlP-BS"/>
</dbReference>
<accession>K9EG11</accession>
<dbReference type="InterPro" id="IPR050596">
    <property type="entry name" value="AspAT/PAT-like"/>
</dbReference>
<dbReference type="InterPro" id="IPR004839">
    <property type="entry name" value="Aminotransferase_I/II_large"/>
</dbReference>
<comment type="cofactor">
    <cofactor evidence="1 6">
        <name>pyridoxal 5'-phosphate</name>
        <dbReference type="ChEBI" id="CHEBI:597326"/>
    </cofactor>
</comment>
<dbReference type="InterPro" id="IPR015422">
    <property type="entry name" value="PyrdxlP-dep_Trfase_small"/>
</dbReference>
<evidence type="ECO:0000256" key="3">
    <source>
        <dbReference type="ARBA" id="ARBA00022576"/>
    </source>
</evidence>
<dbReference type="PANTHER" id="PTHR46383">
    <property type="entry name" value="ASPARTATE AMINOTRANSFERASE"/>
    <property type="match status" value="1"/>
</dbReference>
<dbReference type="PROSITE" id="PS00105">
    <property type="entry name" value="AA_TRANSFER_CLASS_1"/>
    <property type="match status" value="1"/>
</dbReference>
<dbReference type="GO" id="GO:0008483">
    <property type="term" value="F:transaminase activity"/>
    <property type="evidence" value="ECO:0007669"/>
    <property type="project" value="UniProtKB-KW"/>
</dbReference>
<dbReference type="FunFam" id="3.40.640.10:FF:000033">
    <property type="entry name" value="Aspartate aminotransferase"/>
    <property type="match status" value="1"/>
</dbReference>
<dbReference type="Pfam" id="PF00155">
    <property type="entry name" value="Aminotran_1_2"/>
    <property type="match status" value="1"/>
</dbReference>
<dbReference type="GO" id="GO:0030170">
    <property type="term" value="F:pyridoxal phosphate binding"/>
    <property type="evidence" value="ECO:0007669"/>
    <property type="project" value="InterPro"/>
</dbReference>
<dbReference type="AlphaFoldDB" id="K9EG11"/>
<evidence type="ECO:0000256" key="6">
    <source>
        <dbReference type="RuleBase" id="RU000481"/>
    </source>
</evidence>
<dbReference type="InterPro" id="IPR015421">
    <property type="entry name" value="PyrdxlP-dep_Trfase_major"/>
</dbReference>
<dbReference type="PRINTS" id="PR00753">
    <property type="entry name" value="ACCSYNTHASE"/>
</dbReference>
<protein>
    <recommendedName>
        <fullName evidence="6">Aminotransferase</fullName>
        <ecNumber evidence="6">2.6.1.-</ecNumber>
    </recommendedName>
</protein>
<reference evidence="8 9" key="1">
    <citation type="submission" date="2012-09" db="EMBL/GenBank/DDBJ databases">
        <title>The Genome Sequence of Actinobaculum massiliae ACS-171-V-COL2.</title>
        <authorList>
            <consortium name="The Broad Institute Genome Sequencing Platform"/>
            <person name="Earl A."/>
            <person name="Ward D."/>
            <person name="Feldgarden M."/>
            <person name="Gevers D."/>
            <person name="Saerens B."/>
            <person name="Vaneechoutte M."/>
            <person name="Walker B."/>
            <person name="Young S.K."/>
            <person name="Zeng Q."/>
            <person name="Gargeya S."/>
            <person name="Fitzgerald M."/>
            <person name="Haas B."/>
            <person name="Abouelleil A."/>
            <person name="Alvarado L."/>
            <person name="Arachchi H.M."/>
            <person name="Berlin A."/>
            <person name="Chapman S.B."/>
            <person name="Goldberg J."/>
            <person name="Griggs A."/>
            <person name="Gujja S."/>
            <person name="Hansen M."/>
            <person name="Howarth C."/>
            <person name="Imamovic A."/>
            <person name="Larimer J."/>
            <person name="McCowen C."/>
            <person name="Montmayeur A."/>
            <person name="Murphy C."/>
            <person name="Neiman D."/>
            <person name="Pearson M."/>
            <person name="Priest M."/>
            <person name="Roberts A."/>
            <person name="Saif S."/>
            <person name="Shea T."/>
            <person name="Sisk P."/>
            <person name="Sykes S."/>
            <person name="Wortman J."/>
            <person name="Nusbaum C."/>
            <person name="Birren B."/>
        </authorList>
    </citation>
    <scope>NUCLEOTIDE SEQUENCE [LARGE SCALE GENOMIC DNA]</scope>
    <source>
        <strain evidence="9">ACS-171-V-Col2</strain>
    </source>
</reference>
<evidence type="ECO:0000313" key="8">
    <source>
        <dbReference type="EMBL" id="EKU94801.1"/>
    </source>
</evidence>
<dbReference type="Proteomes" id="UP000009888">
    <property type="component" value="Unassembled WGS sequence"/>
</dbReference>
<dbReference type="PATRIC" id="fig|883066.3.peg.1314"/>
<evidence type="ECO:0000256" key="1">
    <source>
        <dbReference type="ARBA" id="ARBA00001933"/>
    </source>
</evidence>
<evidence type="ECO:0000256" key="2">
    <source>
        <dbReference type="ARBA" id="ARBA00007441"/>
    </source>
</evidence>
<dbReference type="InterPro" id="IPR015424">
    <property type="entry name" value="PyrdxlP-dep_Trfase"/>
</dbReference>
<evidence type="ECO:0000256" key="5">
    <source>
        <dbReference type="ARBA" id="ARBA00022898"/>
    </source>
</evidence>
<dbReference type="PANTHER" id="PTHR46383:SF1">
    <property type="entry name" value="ASPARTATE AMINOTRANSFERASE"/>
    <property type="match status" value="1"/>
</dbReference>
<gene>
    <name evidence="8" type="ORF">HMPREF9233_01255</name>
</gene>
<comment type="similarity">
    <text evidence="2 6">Belongs to the class-I pyridoxal-phosphate-dependent aminotransferase family.</text>
</comment>
<evidence type="ECO:0000313" key="9">
    <source>
        <dbReference type="Proteomes" id="UP000009888"/>
    </source>
</evidence>